<dbReference type="EMBL" id="FN649741">
    <property type="protein sequence ID" value="CBN80489.1"/>
    <property type="molecule type" value="Genomic_DNA"/>
</dbReference>
<sequence>MASCFCNSCNQTNNLGIFEGIRLTLVCTSCASTALSDEGDPIVCFSKARDLFPTIPPKRVKQLMSTPRHNPHYRNAAPMRMYSVAELRVLQGAVDQECEAKALSLQKKRQTRLERLTRVHGISPAAPLHRALFSHIFGDYLWATHPKQKLKQVKYRFSAHDISARLCPHDPVAAMNYCENRGITAFVYDQLRRDFEYSLFVSTRALRLEGVAISRFLCPSELAELKNGPLSQIPASVERLKKNAPRMLRMALQGSNAEVERMMKYPAMRTRVRRCIEYAHDPETVAAKMAEFWRTKDDRTHRRRVLQDAMDLRGLDIRPDSVYCHDYICGLIDVDLEELVGIQYITRELFDTGGPRFWSEYHHACESAYRRALLENGNTMDQSIKMALRGCASRRRRWS</sequence>
<keyword evidence="2" id="KW-1185">Reference proteome</keyword>
<evidence type="ECO:0000313" key="1">
    <source>
        <dbReference type="EMBL" id="CBN80489.1"/>
    </source>
</evidence>
<name>D8LPL7_ECTSI</name>
<evidence type="ECO:0000313" key="2">
    <source>
        <dbReference type="Proteomes" id="UP000002630"/>
    </source>
</evidence>
<protein>
    <submittedName>
        <fullName evidence="1">EsV-1-209</fullName>
    </submittedName>
</protein>
<dbReference type="Proteomes" id="UP000002630">
    <property type="component" value="Linkage Group LG16"/>
</dbReference>
<gene>
    <name evidence="1" type="ORF">Esi_0052_0182</name>
</gene>
<reference evidence="1 2" key="1">
    <citation type="journal article" date="2010" name="Nature">
        <title>The Ectocarpus genome and the independent evolution of multicellularity in brown algae.</title>
        <authorList>
            <person name="Cock J.M."/>
            <person name="Sterck L."/>
            <person name="Rouze P."/>
            <person name="Scornet D."/>
            <person name="Allen A.E."/>
            <person name="Amoutzias G."/>
            <person name="Anthouard V."/>
            <person name="Artiguenave F."/>
            <person name="Aury J.M."/>
            <person name="Badger J.H."/>
            <person name="Beszteri B."/>
            <person name="Billiau K."/>
            <person name="Bonnet E."/>
            <person name="Bothwell J.H."/>
            <person name="Bowler C."/>
            <person name="Boyen C."/>
            <person name="Brownlee C."/>
            <person name="Carrano C.J."/>
            <person name="Charrier B."/>
            <person name="Cho G.Y."/>
            <person name="Coelho S.M."/>
            <person name="Collen J."/>
            <person name="Corre E."/>
            <person name="Da Silva C."/>
            <person name="Delage L."/>
            <person name="Delaroque N."/>
            <person name="Dittami S.M."/>
            <person name="Doulbeau S."/>
            <person name="Elias M."/>
            <person name="Farnham G."/>
            <person name="Gachon C.M."/>
            <person name="Gschloessl B."/>
            <person name="Heesch S."/>
            <person name="Jabbari K."/>
            <person name="Jubin C."/>
            <person name="Kawai H."/>
            <person name="Kimura K."/>
            <person name="Kloareg B."/>
            <person name="Kupper F.C."/>
            <person name="Lang D."/>
            <person name="Le Bail A."/>
            <person name="Leblanc C."/>
            <person name="Lerouge P."/>
            <person name="Lohr M."/>
            <person name="Lopez P.J."/>
            <person name="Martens C."/>
            <person name="Maumus F."/>
            <person name="Michel G."/>
            <person name="Miranda-Saavedra D."/>
            <person name="Morales J."/>
            <person name="Moreau H."/>
            <person name="Motomura T."/>
            <person name="Nagasato C."/>
            <person name="Napoli C.A."/>
            <person name="Nelson D.R."/>
            <person name="Nyvall-Collen P."/>
            <person name="Peters A.F."/>
            <person name="Pommier C."/>
            <person name="Potin P."/>
            <person name="Poulain J."/>
            <person name="Quesneville H."/>
            <person name="Read B."/>
            <person name="Rensing S.A."/>
            <person name="Ritter A."/>
            <person name="Rousvoal S."/>
            <person name="Samanta M."/>
            <person name="Samson G."/>
            <person name="Schroeder D.C."/>
            <person name="Segurens B."/>
            <person name="Strittmatter M."/>
            <person name="Tonon T."/>
            <person name="Tregear J.W."/>
            <person name="Valentin K."/>
            <person name="von Dassow P."/>
            <person name="Yamagishi T."/>
            <person name="Van de Peer Y."/>
            <person name="Wincker P."/>
        </authorList>
    </citation>
    <scope>NUCLEOTIDE SEQUENCE [LARGE SCALE GENOMIC DNA]</scope>
    <source>
        <strain evidence="2">Ec32 / CCAP1310/4</strain>
    </source>
</reference>
<dbReference type="OrthoDB" id="10310609at2759"/>
<accession>D8LPL7</accession>
<organism evidence="1 2">
    <name type="scientific">Ectocarpus siliculosus</name>
    <name type="common">Brown alga</name>
    <name type="synonym">Conferva siliculosa</name>
    <dbReference type="NCBI Taxonomy" id="2880"/>
    <lineage>
        <taxon>Eukaryota</taxon>
        <taxon>Sar</taxon>
        <taxon>Stramenopiles</taxon>
        <taxon>Ochrophyta</taxon>
        <taxon>PX clade</taxon>
        <taxon>Phaeophyceae</taxon>
        <taxon>Ectocarpales</taxon>
        <taxon>Ectocarpaceae</taxon>
        <taxon>Ectocarpus</taxon>
    </lineage>
</organism>
<proteinExistence type="predicted"/>
<dbReference type="InParanoid" id="D8LPL7"/>
<dbReference type="EMBL" id="FN648730">
    <property type="protein sequence ID" value="CBN80489.1"/>
    <property type="molecule type" value="Genomic_DNA"/>
</dbReference>
<dbReference type="AlphaFoldDB" id="D8LPL7"/>